<gene>
    <name evidence="2" type="ORF">HPB51_025305</name>
</gene>
<reference evidence="2" key="2">
    <citation type="submission" date="2021-09" db="EMBL/GenBank/DDBJ databases">
        <authorList>
            <person name="Jia N."/>
            <person name="Wang J."/>
            <person name="Shi W."/>
            <person name="Du L."/>
            <person name="Sun Y."/>
            <person name="Zhan W."/>
            <person name="Jiang J."/>
            <person name="Wang Q."/>
            <person name="Zhang B."/>
            <person name="Ji P."/>
            <person name="Sakyi L.B."/>
            <person name="Cui X."/>
            <person name="Yuan T."/>
            <person name="Jiang B."/>
            <person name="Yang W."/>
            <person name="Lam T.T.-Y."/>
            <person name="Chang Q."/>
            <person name="Ding S."/>
            <person name="Wang X."/>
            <person name="Zhu J."/>
            <person name="Ruan X."/>
            <person name="Zhao L."/>
            <person name="Wei J."/>
            <person name="Que T."/>
            <person name="Du C."/>
            <person name="Cheng J."/>
            <person name="Dai P."/>
            <person name="Han X."/>
            <person name="Huang E."/>
            <person name="Gao Y."/>
            <person name="Liu J."/>
            <person name="Shao H."/>
            <person name="Ye R."/>
            <person name="Li L."/>
            <person name="Wei W."/>
            <person name="Wang X."/>
            <person name="Wang C."/>
            <person name="Huo Q."/>
            <person name="Li W."/>
            <person name="Guo W."/>
            <person name="Chen H."/>
            <person name="Chen S."/>
            <person name="Zhou L."/>
            <person name="Zhou L."/>
            <person name="Ni X."/>
            <person name="Tian J."/>
            <person name="Zhou Y."/>
            <person name="Sheng Y."/>
            <person name="Liu T."/>
            <person name="Pan Y."/>
            <person name="Xia L."/>
            <person name="Li J."/>
            <person name="Zhao F."/>
            <person name="Cao W."/>
        </authorList>
    </citation>
    <scope>NUCLEOTIDE SEQUENCE</scope>
    <source>
        <strain evidence="2">Rmic-2018</strain>
        <tissue evidence="2">Larvae</tissue>
    </source>
</reference>
<evidence type="ECO:0000313" key="2">
    <source>
        <dbReference type="EMBL" id="KAH8042673.1"/>
    </source>
</evidence>
<proteinExistence type="predicted"/>
<evidence type="ECO:0000256" key="1">
    <source>
        <dbReference type="SAM" id="MobiDB-lite"/>
    </source>
</evidence>
<organism evidence="2 3">
    <name type="scientific">Rhipicephalus microplus</name>
    <name type="common">Cattle tick</name>
    <name type="synonym">Boophilus microplus</name>
    <dbReference type="NCBI Taxonomy" id="6941"/>
    <lineage>
        <taxon>Eukaryota</taxon>
        <taxon>Metazoa</taxon>
        <taxon>Ecdysozoa</taxon>
        <taxon>Arthropoda</taxon>
        <taxon>Chelicerata</taxon>
        <taxon>Arachnida</taxon>
        <taxon>Acari</taxon>
        <taxon>Parasitiformes</taxon>
        <taxon>Ixodida</taxon>
        <taxon>Ixodoidea</taxon>
        <taxon>Ixodidae</taxon>
        <taxon>Rhipicephalinae</taxon>
        <taxon>Rhipicephalus</taxon>
        <taxon>Boophilus</taxon>
    </lineage>
</organism>
<dbReference type="EMBL" id="JABSTU010000001">
    <property type="protein sequence ID" value="KAH8042673.1"/>
    <property type="molecule type" value="Genomic_DNA"/>
</dbReference>
<feature type="compositionally biased region" description="Basic and acidic residues" evidence="1">
    <location>
        <begin position="37"/>
        <end position="52"/>
    </location>
</feature>
<reference evidence="2" key="1">
    <citation type="journal article" date="2020" name="Cell">
        <title>Large-Scale Comparative Analyses of Tick Genomes Elucidate Their Genetic Diversity and Vector Capacities.</title>
        <authorList>
            <consortium name="Tick Genome and Microbiome Consortium (TIGMIC)"/>
            <person name="Jia N."/>
            <person name="Wang J."/>
            <person name="Shi W."/>
            <person name="Du L."/>
            <person name="Sun Y."/>
            <person name="Zhan W."/>
            <person name="Jiang J.F."/>
            <person name="Wang Q."/>
            <person name="Zhang B."/>
            <person name="Ji P."/>
            <person name="Bell-Sakyi L."/>
            <person name="Cui X.M."/>
            <person name="Yuan T.T."/>
            <person name="Jiang B.G."/>
            <person name="Yang W.F."/>
            <person name="Lam T.T."/>
            <person name="Chang Q.C."/>
            <person name="Ding S.J."/>
            <person name="Wang X.J."/>
            <person name="Zhu J.G."/>
            <person name="Ruan X.D."/>
            <person name="Zhao L."/>
            <person name="Wei J.T."/>
            <person name="Ye R.Z."/>
            <person name="Que T.C."/>
            <person name="Du C.H."/>
            <person name="Zhou Y.H."/>
            <person name="Cheng J.X."/>
            <person name="Dai P.F."/>
            <person name="Guo W.B."/>
            <person name="Han X.H."/>
            <person name="Huang E.J."/>
            <person name="Li L.F."/>
            <person name="Wei W."/>
            <person name="Gao Y.C."/>
            <person name="Liu J.Z."/>
            <person name="Shao H.Z."/>
            <person name="Wang X."/>
            <person name="Wang C.C."/>
            <person name="Yang T.C."/>
            <person name="Huo Q.B."/>
            <person name="Li W."/>
            <person name="Chen H.Y."/>
            <person name="Chen S.E."/>
            <person name="Zhou L.G."/>
            <person name="Ni X.B."/>
            <person name="Tian J.H."/>
            <person name="Sheng Y."/>
            <person name="Liu T."/>
            <person name="Pan Y.S."/>
            <person name="Xia L.Y."/>
            <person name="Li J."/>
            <person name="Zhao F."/>
            <person name="Cao W.C."/>
        </authorList>
    </citation>
    <scope>NUCLEOTIDE SEQUENCE</scope>
    <source>
        <strain evidence="2">Rmic-2018</strain>
    </source>
</reference>
<accession>A0A9J6F8K7</accession>
<evidence type="ECO:0000313" key="3">
    <source>
        <dbReference type="Proteomes" id="UP000821866"/>
    </source>
</evidence>
<feature type="compositionally biased region" description="Polar residues" evidence="1">
    <location>
        <begin position="25"/>
        <end position="36"/>
    </location>
</feature>
<dbReference type="AlphaFoldDB" id="A0A9J6F8K7"/>
<dbReference type="Proteomes" id="UP000821866">
    <property type="component" value="Chromosome 1"/>
</dbReference>
<feature type="region of interest" description="Disordered" evidence="1">
    <location>
        <begin position="1"/>
        <end position="52"/>
    </location>
</feature>
<keyword evidence="3" id="KW-1185">Reference proteome</keyword>
<name>A0A9J6F8K7_RHIMP</name>
<comment type="caution">
    <text evidence="2">The sequence shown here is derived from an EMBL/GenBank/DDBJ whole genome shotgun (WGS) entry which is preliminary data.</text>
</comment>
<protein>
    <submittedName>
        <fullName evidence="2">Uncharacterized protein</fullName>
    </submittedName>
</protein>
<sequence length="168" mass="19128">MQLPRAPECRRGGGSPDIIRHGPGSQASRSPPSQIKAQERLEEPEAKTRDALSRSTLRLTLYDRSGSNDLPTGIPRLPNYDARRLEREGWLASALINGEQETNTKRAHRTDMANEWFRRNAPHPRVRKITFSVGRSVEKNEDKLPFRSIVRAKRASPMERKALRRAPN</sequence>